<gene>
    <name evidence="6" type="ORF">AB0L03_27550</name>
</gene>
<feature type="domain" description="FAD-binding" evidence="5">
    <location>
        <begin position="2"/>
        <end position="343"/>
    </location>
</feature>
<keyword evidence="3" id="KW-0560">Oxidoreductase</keyword>
<evidence type="ECO:0000256" key="1">
    <source>
        <dbReference type="ARBA" id="ARBA00022630"/>
    </source>
</evidence>
<dbReference type="Pfam" id="PF01494">
    <property type="entry name" value="FAD_binding_3"/>
    <property type="match status" value="1"/>
</dbReference>
<evidence type="ECO:0000256" key="2">
    <source>
        <dbReference type="ARBA" id="ARBA00022827"/>
    </source>
</evidence>
<dbReference type="InterPro" id="IPR002938">
    <property type="entry name" value="FAD-bd"/>
</dbReference>
<keyword evidence="1" id="KW-0285">Flavoprotein</keyword>
<comment type="caution">
    <text evidence="6">The sequence shown here is derived from an EMBL/GenBank/DDBJ whole genome shotgun (WGS) entry which is preliminary data.</text>
</comment>
<protein>
    <submittedName>
        <fullName evidence="6">FAD-dependent monooxygenase</fullName>
    </submittedName>
</protein>
<evidence type="ECO:0000256" key="4">
    <source>
        <dbReference type="ARBA" id="ARBA00023033"/>
    </source>
</evidence>
<proteinExistence type="predicted"/>
<dbReference type="Proteomes" id="UP001552479">
    <property type="component" value="Unassembled WGS sequence"/>
</dbReference>
<dbReference type="PANTHER" id="PTHR47178:SF6">
    <property type="entry name" value="FAD-BINDING DOMAIN-CONTAINING PROTEIN"/>
    <property type="match status" value="1"/>
</dbReference>
<evidence type="ECO:0000313" key="6">
    <source>
        <dbReference type="EMBL" id="MEV4926539.1"/>
    </source>
</evidence>
<organism evidence="6 7">
    <name type="scientific">Streptomyces roseoverticillatus</name>
    <dbReference type="NCBI Taxonomy" id="66429"/>
    <lineage>
        <taxon>Bacteria</taxon>
        <taxon>Bacillati</taxon>
        <taxon>Actinomycetota</taxon>
        <taxon>Actinomycetes</taxon>
        <taxon>Kitasatosporales</taxon>
        <taxon>Streptomycetaceae</taxon>
        <taxon>Streptomyces</taxon>
    </lineage>
</organism>
<dbReference type="InterPro" id="IPR036188">
    <property type="entry name" value="FAD/NAD-bd_sf"/>
</dbReference>
<evidence type="ECO:0000313" key="7">
    <source>
        <dbReference type="Proteomes" id="UP001552479"/>
    </source>
</evidence>
<keyword evidence="2" id="KW-0274">FAD</keyword>
<dbReference type="SUPFAM" id="SSF51905">
    <property type="entry name" value="FAD/NAD(P)-binding domain"/>
    <property type="match status" value="1"/>
</dbReference>
<sequence>MKVMVAGAGIGGLCLAHGLLQAGVDVRVYERENAAHSRYQGFRIGLNEHGLAALHECLPQRLHGVLAAVTGPMAGERRVLDRQLHEIRRLGAVDGGTATDRHVLRQLMLTGLSGRVEFGKAVTGYTERASGTVEARFGDGTSATGDLLVGADGVGSAVRRQLLPEAEVVTLPGNAVLGRTPLTERFAALVPGFGTTVHGPGIIMLLGRMEFRRPPRLAAAELAPDVQLPDADDYLRWVVMLPEPHSREPDGWPAVRDQLLALLDGWHPDLLDLVRQADVVNSSPLTVRYAKPVPHWGGTRRVTLLGDAIHPMPPSGGQGANTALRDAALLSRSLAAVQRDEAELPAAVAQYELRMLDYGFTAVTESLQHLPDFTPHAPDER</sequence>
<reference evidence="6 7" key="1">
    <citation type="submission" date="2024-06" db="EMBL/GenBank/DDBJ databases">
        <title>The Natural Products Discovery Center: Release of the First 8490 Sequenced Strains for Exploring Actinobacteria Biosynthetic Diversity.</title>
        <authorList>
            <person name="Kalkreuter E."/>
            <person name="Kautsar S.A."/>
            <person name="Yang D."/>
            <person name="Bader C.D."/>
            <person name="Teijaro C.N."/>
            <person name="Fluegel L."/>
            <person name="Davis C.M."/>
            <person name="Simpson J.R."/>
            <person name="Lauterbach L."/>
            <person name="Steele A.D."/>
            <person name="Gui C."/>
            <person name="Meng S."/>
            <person name="Li G."/>
            <person name="Viehrig K."/>
            <person name="Ye F."/>
            <person name="Su P."/>
            <person name="Kiefer A.F."/>
            <person name="Nichols A."/>
            <person name="Cepeda A.J."/>
            <person name="Yan W."/>
            <person name="Fan B."/>
            <person name="Jiang Y."/>
            <person name="Adhikari A."/>
            <person name="Zheng C.-J."/>
            <person name="Schuster L."/>
            <person name="Cowan T.M."/>
            <person name="Smanski M.J."/>
            <person name="Chevrette M.G."/>
            <person name="De Carvalho L.P.S."/>
            <person name="Shen B."/>
        </authorList>
    </citation>
    <scope>NUCLEOTIDE SEQUENCE [LARGE SCALE GENOMIC DNA]</scope>
    <source>
        <strain evidence="6 7">NPDC053791</strain>
    </source>
</reference>
<evidence type="ECO:0000256" key="3">
    <source>
        <dbReference type="ARBA" id="ARBA00023002"/>
    </source>
</evidence>
<name>A0ABV3J1G8_9ACTN</name>
<dbReference type="Gene3D" id="3.50.50.60">
    <property type="entry name" value="FAD/NAD(P)-binding domain"/>
    <property type="match status" value="1"/>
</dbReference>
<keyword evidence="7" id="KW-1185">Reference proteome</keyword>
<accession>A0ABV3J1G8</accession>
<dbReference type="EMBL" id="JBFASG010000035">
    <property type="protein sequence ID" value="MEV4926539.1"/>
    <property type="molecule type" value="Genomic_DNA"/>
</dbReference>
<keyword evidence="4 6" id="KW-0503">Monooxygenase</keyword>
<dbReference type="PRINTS" id="PR00420">
    <property type="entry name" value="RNGMNOXGNASE"/>
</dbReference>
<dbReference type="GO" id="GO:0004497">
    <property type="term" value="F:monooxygenase activity"/>
    <property type="evidence" value="ECO:0007669"/>
    <property type="project" value="UniProtKB-KW"/>
</dbReference>
<evidence type="ECO:0000259" key="5">
    <source>
        <dbReference type="Pfam" id="PF01494"/>
    </source>
</evidence>
<dbReference type="RefSeq" id="WP_366089922.1">
    <property type="nucleotide sequence ID" value="NZ_JBFASG010000035.1"/>
</dbReference>
<dbReference type="PANTHER" id="PTHR47178">
    <property type="entry name" value="MONOOXYGENASE, FAD-BINDING"/>
    <property type="match status" value="1"/>
</dbReference>